<protein>
    <recommendedName>
        <fullName evidence="3">HEAT repeat domain-containing protein</fullName>
    </recommendedName>
</protein>
<evidence type="ECO:0008006" key="3">
    <source>
        <dbReference type="Google" id="ProtNLM"/>
    </source>
</evidence>
<dbReference type="SUPFAM" id="SSF48371">
    <property type="entry name" value="ARM repeat"/>
    <property type="match status" value="1"/>
</dbReference>
<dbReference type="EMBL" id="AQPN01000116">
    <property type="protein sequence ID" value="EOR93424.1"/>
    <property type="molecule type" value="Genomic_DNA"/>
</dbReference>
<dbReference type="AlphaFoldDB" id="R9GWT4"/>
<evidence type="ECO:0000313" key="2">
    <source>
        <dbReference type="Proteomes" id="UP000014174"/>
    </source>
</evidence>
<reference evidence="1 2" key="1">
    <citation type="journal article" date="2013" name="Genome Announc.">
        <title>Draft Genome Sequence of Arcticibacter svalbardensis Strain MN12-7T, a Member of the Family Sphingobacteriaceae Isolated from an Arctic Soil Sample.</title>
        <authorList>
            <person name="Shivaji S."/>
            <person name="Ara S."/>
            <person name="Prasad S."/>
            <person name="Manasa B.P."/>
            <person name="Begum Z."/>
            <person name="Singh A."/>
            <person name="Kumar Pinnaka A."/>
        </authorList>
    </citation>
    <scope>NUCLEOTIDE SEQUENCE [LARGE SCALE GENOMIC DNA]</scope>
    <source>
        <strain evidence="1 2">MN12-7</strain>
    </source>
</reference>
<dbReference type="eggNOG" id="ENOG5032YG6">
    <property type="taxonomic scope" value="Bacteria"/>
</dbReference>
<keyword evidence="2" id="KW-1185">Reference proteome</keyword>
<organism evidence="1 2">
    <name type="scientific">Arcticibacter svalbardensis MN12-7</name>
    <dbReference type="NCBI Taxonomy" id="1150600"/>
    <lineage>
        <taxon>Bacteria</taxon>
        <taxon>Pseudomonadati</taxon>
        <taxon>Bacteroidota</taxon>
        <taxon>Sphingobacteriia</taxon>
        <taxon>Sphingobacteriales</taxon>
        <taxon>Sphingobacteriaceae</taxon>
        <taxon>Arcticibacter</taxon>
    </lineage>
</organism>
<dbReference type="InterPro" id="IPR016024">
    <property type="entry name" value="ARM-type_fold"/>
</dbReference>
<dbReference type="RefSeq" id="WP_016196731.1">
    <property type="nucleotide sequence ID" value="NZ_AQPN01000116.1"/>
</dbReference>
<dbReference type="Gene3D" id="1.25.10.10">
    <property type="entry name" value="Leucine-rich Repeat Variant"/>
    <property type="match status" value="1"/>
</dbReference>
<gene>
    <name evidence="1" type="ORF">ADIARSV_3503</name>
</gene>
<dbReference type="STRING" id="1150600.ADIARSV_3503"/>
<comment type="caution">
    <text evidence="1">The sequence shown here is derived from an EMBL/GenBank/DDBJ whole genome shotgun (WGS) entry which is preliminary data.</text>
</comment>
<evidence type="ECO:0000313" key="1">
    <source>
        <dbReference type="EMBL" id="EOR93424.1"/>
    </source>
</evidence>
<accession>R9GWT4</accession>
<proteinExistence type="predicted"/>
<dbReference type="OrthoDB" id="1491265at2"/>
<name>R9GWT4_9SPHI</name>
<sequence length="326" mass="36678">MDDYKTELLKQIENTKKQRASAIADFLNINKSDKERLTAFENFGTFNEEEDVQKAQLILRDDKQNGKIRAAALEGLVNEVGVNEKLMDEVISILNNEKPPIPLRSAALSVLQTTSFGSIVFPSKRPAYFNVLRKVVVEDNDLRAPAMEYLAMNNDAFIQKKLIDGLNEPKAAITKPEIAIQLLAYDLHAEHYPVLRKIATNPPNLQSKKEALRNLAADPDSKDLLWRTMQNTKEDPETRHACAVALENLNPGDIQVYAKKMILDPNENEELKAAMLNTLTFSMDAGALNDVDFKKKLDNVQKRVSSPGLRKMVADFKSSAEQRRAK</sequence>
<dbReference type="Proteomes" id="UP000014174">
    <property type="component" value="Unassembled WGS sequence"/>
</dbReference>
<dbReference type="InterPro" id="IPR011989">
    <property type="entry name" value="ARM-like"/>
</dbReference>